<name>A0ABP8G3K0_9SPHI</name>
<protein>
    <recommendedName>
        <fullName evidence="3">HTH cro/C1-type domain-containing protein</fullName>
    </recommendedName>
</protein>
<dbReference type="RefSeq" id="WP_345210273.1">
    <property type="nucleotide sequence ID" value="NZ_BAABFT010000003.1"/>
</dbReference>
<accession>A0ABP8G3K0</accession>
<comment type="caution">
    <text evidence="1">The sequence shown here is derived from an EMBL/GenBank/DDBJ whole genome shotgun (WGS) entry which is preliminary data.</text>
</comment>
<keyword evidence="2" id="KW-1185">Reference proteome</keyword>
<gene>
    <name evidence="1" type="ORF">GCM10023149_13690</name>
</gene>
<evidence type="ECO:0000313" key="2">
    <source>
        <dbReference type="Proteomes" id="UP001500582"/>
    </source>
</evidence>
<evidence type="ECO:0000313" key="1">
    <source>
        <dbReference type="EMBL" id="GAA4316621.1"/>
    </source>
</evidence>
<organism evidence="1 2">
    <name type="scientific">Mucilaginibacter gynuensis</name>
    <dbReference type="NCBI Taxonomy" id="1302236"/>
    <lineage>
        <taxon>Bacteria</taxon>
        <taxon>Pseudomonadati</taxon>
        <taxon>Bacteroidota</taxon>
        <taxon>Sphingobacteriia</taxon>
        <taxon>Sphingobacteriales</taxon>
        <taxon>Sphingobacteriaceae</taxon>
        <taxon>Mucilaginibacter</taxon>
    </lineage>
</organism>
<reference evidence="2" key="1">
    <citation type="journal article" date="2019" name="Int. J. Syst. Evol. Microbiol.">
        <title>The Global Catalogue of Microorganisms (GCM) 10K type strain sequencing project: providing services to taxonomists for standard genome sequencing and annotation.</title>
        <authorList>
            <consortium name="The Broad Institute Genomics Platform"/>
            <consortium name="The Broad Institute Genome Sequencing Center for Infectious Disease"/>
            <person name="Wu L."/>
            <person name="Ma J."/>
        </authorList>
    </citation>
    <scope>NUCLEOTIDE SEQUENCE [LARGE SCALE GENOMIC DNA]</scope>
    <source>
        <strain evidence="2">JCM 17705</strain>
    </source>
</reference>
<dbReference type="Proteomes" id="UP001500582">
    <property type="component" value="Unassembled WGS sequence"/>
</dbReference>
<evidence type="ECO:0008006" key="3">
    <source>
        <dbReference type="Google" id="ProtNLM"/>
    </source>
</evidence>
<sequence length="129" mass="15385">MDLHYGQIVEKVIRRKGFSISEVARFTKVNRRSVYYWFNQKNLKLEIIHRIGVCLQHDFSVEFPHLFTGEEFKNNKDFKNADSDHDHVTEQSEDSYWKDKYIDLLERYNEILIKNAEKNQLKISGSNGT</sequence>
<dbReference type="EMBL" id="BAABFT010000003">
    <property type="protein sequence ID" value="GAA4316621.1"/>
    <property type="molecule type" value="Genomic_DNA"/>
</dbReference>
<proteinExistence type="predicted"/>